<dbReference type="GO" id="GO:0005737">
    <property type="term" value="C:cytoplasm"/>
    <property type="evidence" value="ECO:0007669"/>
    <property type="project" value="TreeGrafter"/>
</dbReference>
<evidence type="ECO:0000256" key="7">
    <source>
        <dbReference type="SAM" id="MobiDB-lite"/>
    </source>
</evidence>
<evidence type="ECO:0000256" key="1">
    <source>
        <dbReference type="ARBA" id="ARBA00005058"/>
    </source>
</evidence>
<feature type="compositionally biased region" description="Low complexity" evidence="7">
    <location>
        <begin position="98"/>
        <end position="113"/>
    </location>
</feature>
<keyword evidence="5 9" id="KW-0808">Transferase</keyword>
<accession>A0A538TII5</accession>
<protein>
    <recommendedName>
        <fullName evidence="3">purine-nucleoside phosphorylase</fullName>
        <ecNumber evidence="3">2.4.2.1</ecNumber>
    </recommendedName>
    <alternativeName>
        <fullName evidence="6">Inosine-guanosine phosphorylase</fullName>
    </alternativeName>
</protein>
<evidence type="ECO:0000256" key="4">
    <source>
        <dbReference type="ARBA" id="ARBA00022676"/>
    </source>
</evidence>
<sequence length="418" mass="43994">MARSPLPPDGLPIRRAGAGRPLDRAGRGAPASRAPHGPADRPRLPGARVRDREPLDRVGRHPPGRGTGADPIRETVRYRVPERLRDPRRGALPLGASLPRVPLAAEPPARRLPSGPHRSRRAVSAARITGGPTAASDRPPAFDPHEALRVVRRRTQLVPRVALVLGSGLGVLAEGVAWEASIPTAEIPGLPRSTVSGHSGRLLLGRWSGRPVVVAQGRSHLYEGYSAEEVTRIIRLFAAVGAKSLILTNAAGGISRRMTPGSLMLVQDQVSLQWRAPTRVDPPDTDMDAPDAPANPRGLTARPTYSEEFVAKAAHAATMAGVRAERGTLGVMLGPSYETPSEIAMLERMGADAVCMSTAAEASLAASIRLPVAAISCITNWAAGKGTARLSHADVTAAVAGASKPLRSLLERLILALA</sequence>
<dbReference type="PANTHER" id="PTHR11904:SF9">
    <property type="entry name" value="PURINE NUCLEOSIDE PHOSPHORYLASE-RELATED"/>
    <property type="match status" value="1"/>
</dbReference>
<dbReference type="NCBIfam" id="NF006054">
    <property type="entry name" value="PRK08202.1"/>
    <property type="match status" value="1"/>
</dbReference>
<comment type="similarity">
    <text evidence="2">Belongs to the PNP/MTAP phosphorylase family.</text>
</comment>
<name>A0A538TII5_UNCEI</name>
<dbReference type="GO" id="GO:0009116">
    <property type="term" value="P:nucleoside metabolic process"/>
    <property type="evidence" value="ECO:0007669"/>
    <property type="project" value="InterPro"/>
</dbReference>
<dbReference type="InterPro" id="IPR000845">
    <property type="entry name" value="Nucleoside_phosphorylase_d"/>
</dbReference>
<feature type="domain" description="Nucleoside phosphorylase" evidence="8">
    <location>
        <begin position="161"/>
        <end position="414"/>
    </location>
</feature>
<evidence type="ECO:0000256" key="3">
    <source>
        <dbReference type="ARBA" id="ARBA00011886"/>
    </source>
</evidence>
<feature type="region of interest" description="Disordered" evidence="7">
    <location>
        <begin position="1"/>
        <end position="123"/>
    </location>
</feature>
<dbReference type="PANTHER" id="PTHR11904">
    <property type="entry name" value="METHYLTHIOADENOSINE/PURINE NUCLEOSIDE PHOSPHORYLASE"/>
    <property type="match status" value="1"/>
</dbReference>
<feature type="region of interest" description="Disordered" evidence="7">
    <location>
        <begin position="279"/>
        <end position="300"/>
    </location>
</feature>
<feature type="compositionally biased region" description="Basic and acidic residues" evidence="7">
    <location>
        <begin position="71"/>
        <end position="89"/>
    </location>
</feature>
<evidence type="ECO:0000313" key="10">
    <source>
        <dbReference type="Proteomes" id="UP000317691"/>
    </source>
</evidence>
<dbReference type="Gene3D" id="3.40.50.1580">
    <property type="entry name" value="Nucleoside phosphorylase domain"/>
    <property type="match status" value="1"/>
</dbReference>
<evidence type="ECO:0000256" key="6">
    <source>
        <dbReference type="ARBA" id="ARBA00031036"/>
    </source>
</evidence>
<dbReference type="Pfam" id="PF01048">
    <property type="entry name" value="PNP_UDP_1"/>
    <property type="match status" value="1"/>
</dbReference>
<dbReference type="UniPathway" id="UPA00606"/>
<dbReference type="GO" id="GO:0004731">
    <property type="term" value="F:purine-nucleoside phosphorylase activity"/>
    <property type="evidence" value="ECO:0007669"/>
    <property type="project" value="UniProtKB-EC"/>
</dbReference>
<feature type="compositionally biased region" description="Low complexity" evidence="7">
    <location>
        <begin position="27"/>
        <end position="37"/>
    </location>
</feature>
<dbReference type="AlphaFoldDB" id="A0A538TII5"/>
<feature type="compositionally biased region" description="Pro residues" evidence="7">
    <location>
        <begin position="1"/>
        <end position="10"/>
    </location>
</feature>
<dbReference type="InterPro" id="IPR035994">
    <property type="entry name" value="Nucleoside_phosphorylase_sf"/>
</dbReference>
<dbReference type="Proteomes" id="UP000317691">
    <property type="component" value="Unassembled WGS sequence"/>
</dbReference>
<evidence type="ECO:0000259" key="8">
    <source>
        <dbReference type="Pfam" id="PF01048"/>
    </source>
</evidence>
<dbReference type="CDD" id="cd09009">
    <property type="entry name" value="PNP-EcPNPII_like"/>
    <property type="match status" value="1"/>
</dbReference>
<comment type="pathway">
    <text evidence="1">Purine metabolism; purine nucleoside salvage.</text>
</comment>
<reference evidence="9 10" key="1">
    <citation type="journal article" date="2019" name="Nat. Microbiol.">
        <title>Mediterranean grassland soil C-N compound turnover is dependent on rainfall and depth, and is mediated by genomically divergent microorganisms.</title>
        <authorList>
            <person name="Diamond S."/>
            <person name="Andeer P.F."/>
            <person name="Li Z."/>
            <person name="Crits-Christoph A."/>
            <person name="Burstein D."/>
            <person name="Anantharaman K."/>
            <person name="Lane K.R."/>
            <person name="Thomas B.C."/>
            <person name="Pan C."/>
            <person name="Northen T.R."/>
            <person name="Banfield J.F."/>
        </authorList>
    </citation>
    <scope>NUCLEOTIDE SEQUENCE [LARGE SCALE GENOMIC DNA]</scope>
    <source>
        <strain evidence="9">WS_9</strain>
    </source>
</reference>
<evidence type="ECO:0000313" key="9">
    <source>
        <dbReference type="EMBL" id="TMQ63425.1"/>
    </source>
</evidence>
<evidence type="ECO:0000256" key="2">
    <source>
        <dbReference type="ARBA" id="ARBA00006751"/>
    </source>
</evidence>
<keyword evidence="4 9" id="KW-0328">Glycosyltransferase</keyword>
<evidence type="ECO:0000256" key="5">
    <source>
        <dbReference type="ARBA" id="ARBA00022679"/>
    </source>
</evidence>
<dbReference type="NCBIfam" id="TIGR01697">
    <property type="entry name" value="PNPH-PUNA-XAPA"/>
    <property type="match status" value="1"/>
</dbReference>
<gene>
    <name evidence="9" type="ORF">E6K79_10120</name>
</gene>
<comment type="caution">
    <text evidence="9">The sequence shown here is derived from an EMBL/GenBank/DDBJ whole genome shotgun (WGS) entry which is preliminary data.</text>
</comment>
<dbReference type="EC" id="2.4.2.1" evidence="3"/>
<dbReference type="EMBL" id="VBOZ01000031">
    <property type="protein sequence ID" value="TMQ63425.1"/>
    <property type="molecule type" value="Genomic_DNA"/>
</dbReference>
<organism evidence="9 10">
    <name type="scientific">Eiseniibacteriota bacterium</name>
    <dbReference type="NCBI Taxonomy" id="2212470"/>
    <lineage>
        <taxon>Bacteria</taxon>
        <taxon>Candidatus Eiseniibacteriota</taxon>
    </lineage>
</organism>
<dbReference type="InterPro" id="IPR011268">
    <property type="entry name" value="Purine_phosphorylase"/>
</dbReference>
<proteinExistence type="inferred from homology"/>
<dbReference type="SUPFAM" id="SSF53167">
    <property type="entry name" value="Purine and uridine phosphorylases"/>
    <property type="match status" value="1"/>
</dbReference>
<feature type="compositionally biased region" description="Basic and acidic residues" evidence="7">
    <location>
        <begin position="38"/>
        <end position="59"/>
    </location>
</feature>